<dbReference type="PANTHER" id="PTHR46382">
    <property type="entry name" value="PHOSPHATIDATE CYTIDYLYLTRANSFERASE"/>
    <property type="match status" value="1"/>
</dbReference>
<dbReference type="Pfam" id="PF01148">
    <property type="entry name" value="CTP_transf_1"/>
    <property type="match status" value="1"/>
</dbReference>
<comment type="similarity">
    <text evidence="5 18">Belongs to the CDS family.</text>
</comment>
<dbReference type="GO" id="GO:0004605">
    <property type="term" value="F:phosphatidate cytidylyltransferase activity"/>
    <property type="evidence" value="ECO:0007669"/>
    <property type="project" value="UniProtKB-EC"/>
</dbReference>
<dbReference type="OrthoDB" id="9799199at2"/>
<name>A0A1E5XK98_9HYPH</name>
<evidence type="ECO:0000256" key="14">
    <source>
        <dbReference type="ARBA" id="ARBA00023098"/>
    </source>
</evidence>
<keyword evidence="10 18" id="KW-0808">Transferase</keyword>
<evidence type="ECO:0000256" key="17">
    <source>
        <dbReference type="ARBA" id="ARBA00023264"/>
    </source>
</evidence>
<feature type="transmembrane region" description="Helical" evidence="19">
    <location>
        <begin position="26"/>
        <end position="59"/>
    </location>
</feature>
<comment type="catalytic activity">
    <reaction evidence="1 18">
        <text>a 1,2-diacyl-sn-glycero-3-phosphate + CTP + H(+) = a CDP-1,2-diacyl-sn-glycerol + diphosphate</text>
        <dbReference type="Rhea" id="RHEA:16229"/>
        <dbReference type="ChEBI" id="CHEBI:15378"/>
        <dbReference type="ChEBI" id="CHEBI:33019"/>
        <dbReference type="ChEBI" id="CHEBI:37563"/>
        <dbReference type="ChEBI" id="CHEBI:58332"/>
        <dbReference type="ChEBI" id="CHEBI:58608"/>
        <dbReference type="EC" id="2.7.7.41"/>
    </reaction>
</comment>
<evidence type="ECO:0000256" key="12">
    <source>
        <dbReference type="ARBA" id="ARBA00022695"/>
    </source>
</evidence>
<protein>
    <recommendedName>
        <fullName evidence="7 18">Phosphatidate cytidylyltransferase</fullName>
        <ecNumber evidence="6 18">2.7.7.41</ecNumber>
    </recommendedName>
</protein>
<comment type="pathway">
    <text evidence="4">Lipid metabolism.</text>
</comment>
<dbReference type="EMBL" id="LAJE02000341">
    <property type="protein sequence ID" value="OEO29011.1"/>
    <property type="molecule type" value="Genomic_DNA"/>
</dbReference>
<evidence type="ECO:0000256" key="5">
    <source>
        <dbReference type="ARBA" id="ARBA00010185"/>
    </source>
</evidence>
<dbReference type="UniPathway" id="UPA00557">
    <property type="reaction ID" value="UER00614"/>
</dbReference>
<evidence type="ECO:0000256" key="4">
    <source>
        <dbReference type="ARBA" id="ARBA00005189"/>
    </source>
</evidence>
<feature type="transmembrane region" description="Helical" evidence="19">
    <location>
        <begin position="150"/>
        <end position="171"/>
    </location>
</feature>
<dbReference type="PANTHER" id="PTHR46382:SF1">
    <property type="entry name" value="PHOSPHATIDATE CYTIDYLYLTRANSFERASE"/>
    <property type="match status" value="1"/>
</dbReference>
<evidence type="ECO:0000256" key="16">
    <source>
        <dbReference type="ARBA" id="ARBA00023209"/>
    </source>
</evidence>
<feature type="transmembrane region" description="Helical" evidence="19">
    <location>
        <begin position="218"/>
        <end position="238"/>
    </location>
</feature>
<dbReference type="GO" id="GO:0005886">
    <property type="term" value="C:plasma membrane"/>
    <property type="evidence" value="ECO:0007669"/>
    <property type="project" value="UniProtKB-SubCell"/>
</dbReference>
<evidence type="ECO:0000256" key="6">
    <source>
        <dbReference type="ARBA" id="ARBA00012487"/>
    </source>
</evidence>
<keyword evidence="9" id="KW-0444">Lipid biosynthesis</keyword>
<evidence type="ECO:0000256" key="19">
    <source>
        <dbReference type="SAM" id="Phobius"/>
    </source>
</evidence>
<organism evidence="20 21">
    <name type="scientific">Devosia insulae DS-56</name>
    <dbReference type="NCBI Taxonomy" id="1116389"/>
    <lineage>
        <taxon>Bacteria</taxon>
        <taxon>Pseudomonadati</taxon>
        <taxon>Pseudomonadota</taxon>
        <taxon>Alphaproteobacteria</taxon>
        <taxon>Hyphomicrobiales</taxon>
        <taxon>Devosiaceae</taxon>
        <taxon>Devosia</taxon>
    </lineage>
</organism>
<evidence type="ECO:0000256" key="1">
    <source>
        <dbReference type="ARBA" id="ARBA00001698"/>
    </source>
</evidence>
<keyword evidence="13 19" id="KW-1133">Transmembrane helix</keyword>
<proteinExistence type="inferred from homology"/>
<evidence type="ECO:0000256" key="11">
    <source>
        <dbReference type="ARBA" id="ARBA00022692"/>
    </source>
</evidence>
<keyword evidence="16" id="KW-0594">Phospholipid biosynthesis</keyword>
<feature type="transmembrane region" description="Helical" evidence="19">
    <location>
        <begin position="71"/>
        <end position="89"/>
    </location>
</feature>
<feature type="transmembrane region" description="Helical" evidence="19">
    <location>
        <begin position="272"/>
        <end position="294"/>
    </location>
</feature>
<keyword evidence="11 18" id="KW-0812">Transmembrane</keyword>
<dbReference type="InterPro" id="IPR000374">
    <property type="entry name" value="PC_trans"/>
</dbReference>
<evidence type="ECO:0000256" key="13">
    <source>
        <dbReference type="ARBA" id="ARBA00022989"/>
    </source>
</evidence>
<keyword evidence="21" id="KW-1185">Reference proteome</keyword>
<evidence type="ECO:0000256" key="7">
    <source>
        <dbReference type="ARBA" id="ARBA00019373"/>
    </source>
</evidence>
<keyword evidence="17" id="KW-1208">Phospholipid metabolism</keyword>
<evidence type="ECO:0000256" key="15">
    <source>
        <dbReference type="ARBA" id="ARBA00023136"/>
    </source>
</evidence>
<accession>A0A1E5XK98</accession>
<evidence type="ECO:0000256" key="9">
    <source>
        <dbReference type="ARBA" id="ARBA00022516"/>
    </source>
</evidence>
<dbReference type="AlphaFoldDB" id="A0A1E5XK98"/>
<reference evidence="20 21" key="1">
    <citation type="journal article" date="2015" name="Genome Announc.">
        <title>Genome Assemblies of Three Soil-Associated Devosia species: D. insulae, D. limi, and D. soli.</title>
        <authorList>
            <person name="Hassan Y.I."/>
            <person name="Lepp D."/>
            <person name="Zhou T."/>
        </authorList>
    </citation>
    <scope>NUCLEOTIDE SEQUENCE [LARGE SCALE GENOMIC DNA]</scope>
    <source>
        <strain evidence="20 21">DS-56</strain>
    </source>
</reference>
<evidence type="ECO:0000256" key="2">
    <source>
        <dbReference type="ARBA" id="ARBA00004651"/>
    </source>
</evidence>
<evidence type="ECO:0000313" key="21">
    <source>
        <dbReference type="Proteomes" id="UP000095463"/>
    </source>
</evidence>
<sequence length="295" mass="30917">MSAPEDQRPQFNPLARRSWTDLGPRFASAIVLLVMAGVGLYFGSYVFAALVAVVFAGCYREWERMVTLKPLTTVGGALIGLLVIAALIYPALGSLASLAAVAAAAVVAGFGSAGTRLWRIGGVVFYGIVIIALLLVRGEATWNQPGAFDSGLWAGLLLGCVVWATDTGAYFTGRQVGGEKLAPDISPSKTWSGAIGGFALGTLVGLVVWLLVVPQSPWWVGLALCAALSILGQVGDLAESAIKRRFRIKDSGDIIPGHGGLMDRLDSLTLSSIFLCAVGFLHTGMDAVASGFLFW</sequence>
<evidence type="ECO:0000256" key="10">
    <source>
        <dbReference type="ARBA" id="ARBA00022679"/>
    </source>
</evidence>
<dbReference type="Proteomes" id="UP000095463">
    <property type="component" value="Unassembled WGS sequence"/>
</dbReference>
<dbReference type="GO" id="GO:0016024">
    <property type="term" value="P:CDP-diacylglycerol biosynthetic process"/>
    <property type="evidence" value="ECO:0007669"/>
    <property type="project" value="UniProtKB-UniPathway"/>
</dbReference>
<comment type="pathway">
    <text evidence="3 18">Phospholipid metabolism; CDP-diacylglycerol biosynthesis; CDP-diacylglycerol from sn-glycerol 3-phosphate: step 3/3.</text>
</comment>
<evidence type="ECO:0000313" key="20">
    <source>
        <dbReference type="EMBL" id="OEO29011.1"/>
    </source>
</evidence>
<evidence type="ECO:0000256" key="18">
    <source>
        <dbReference type="RuleBase" id="RU003938"/>
    </source>
</evidence>
<keyword evidence="12 18" id="KW-0548">Nucleotidyltransferase</keyword>
<keyword evidence="14" id="KW-0443">Lipid metabolism</keyword>
<feature type="transmembrane region" description="Helical" evidence="19">
    <location>
        <begin position="120"/>
        <end position="138"/>
    </location>
</feature>
<comment type="subcellular location">
    <subcellularLocation>
        <location evidence="2">Cell membrane</location>
        <topology evidence="2">Multi-pass membrane protein</topology>
    </subcellularLocation>
</comment>
<comment type="caution">
    <text evidence="20">The sequence shown here is derived from an EMBL/GenBank/DDBJ whole genome shotgun (WGS) entry which is preliminary data.</text>
</comment>
<keyword evidence="15 19" id="KW-0472">Membrane</keyword>
<evidence type="ECO:0000256" key="8">
    <source>
        <dbReference type="ARBA" id="ARBA00022475"/>
    </source>
</evidence>
<gene>
    <name evidence="20" type="ORF">VW23_027340</name>
</gene>
<evidence type="ECO:0000256" key="3">
    <source>
        <dbReference type="ARBA" id="ARBA00005119"/>
    </source>
</evidence>
<feature type="transmembrane region" description="Helical" evidence="19">
    <location>
        <begin position="95"/>
        <end position="113"/>
    </location>
</feature>
<dbReference type="RefSeq" id="WP_069911688.1">
    <property type="nucleotide sequence ID" value="NZ_LAJE02000341.1"/>
</dbReference>
<keyword evidence="8" id="KW-1003">Cell membrane</keyword>
<feature type="transmembrane region" description="Helical" evidence="19">
    <location>
        <begin position="191"/>
        <end position="212"/>
    </location>
</feature>
<dbReference type="PROSITE" id="PS01315">
    <property type="entry name" value="CDS"/>
    <property type="match status" value="1"/>
</dbReference>
<dbReference type="EC" id="2.7.7.41" evidence="6 18"/>